<dbReference type="RefSeq" id="WP_169925454.1">
    <property type="nucleotide sequence ID" value="NZ_PDJG01000001.1"/>
</dbReference>
<evidence type="ECO:0008006" key="3">
    <source>
        <dbReference type="Google" id="ProtNLM"/>
    </source>
</evidence>
<evidence type="ECO:0000313" key="1">
    <source>
        <dbReference type="EMBL" id="PFG35218.1"/>
    </source>
</evidence>
<organism evidence="1 2">
    <name type="scientific">Sanguibacter antarcticus</name>
    <dbReference type="NCBI Taxonomy" id="372484"/>
    <lineage>
        <taxon>Bacteria</taxon>
        <taxon>Bacillati</taxon>
        <taxon>Actinomycetota</taxon>
        <taxon>Actinomycetes</taxon>
        <taxon>Micrococcales</taxon>
        <taxon>Sanguibacteraceae</taxon>
        <taxon>Sanguibacter</taxon>
    </lineage>
</organism>
<dbReference type="EMBL" id="PDJG01000001">
    <property type="protein sequence ID" value="PFG35218.1"/>
    <property type="molecule type" value="Genomic_DNA"/>
</dbReference>
<dbReference type="Proteomes" id="UP000225548">
    <property type="component" value="Unassembled WGS sequence"/>
</dbReference>
<dbReference type="InterPro" id="IPR027417">
    <property type="entry name" value="P-loop_NTPase"/>
</dbReference>
<name>A0A2A9E8E2_9MICO</name>
<keyword evidence="2" id="KW-1185">Reference proteome</keyword>
<sequence length="220" mass="23091">MTPTEHATPARPDRIDLRGVHARGRRDQMLDDVSLRLEAGTRMLAVGEPGHGHTALALVVGGRLVPDSGDVLVNGMPDPARLRACSAVVDVPGVTEPDEALTVAGTAAETLALAGCRATPRAVTTWLAVHGLAHVRTARIDQIDAITRTSLLTALAVQDPAVRFLVITLPERHGGAPSEWWALAAEYAALGYGVLVQCTSASAHVLRAAGLLDDATEIFL</sequence>
<dbReference type="Gene3D" id="3.40.50.300">
    <property type="entry name" value="P-loop containing nucleotide triphosphate hydrolases"/>
    <property type="match status" value="1"/>
</dbReference>
<accession>A0A2A9E8E2</accession>
<protein>
    <recommendedName>
        <fullName evidence="3">ABC transporter family protein</fullName>
    </recommendedName>
</protein>
<evidence type="ECO:0000313" key="2">
    <source>
        <dbReference type="Proteomes" id="UP000225548"/>
    </source>
</evidence>
<dbReference type="SUPFAM" id="SSF52540">
    <property type="entry name" value="P-loop containing nucleoside triphosphate hydrolases"/>
    <property type="match status" value="1"/>
</dbReference>
<dbReference type="AlphaFoldDB" id="A0A2A9E8E2"/>
<gene>
    <name evidence="1" type="ORF">ATL42_3157</name>
</gene>
<proteinExistence type="predicted"/>
<comment type="caution">
    <text evidence="1">The sequence shown here is derived from an EMBL/GenBank/DDBJ whole genome shotgun (WGS) entry which is preliminary data.</text>
</comment>
<reference evidence="1 2" key="1">
    <citation type="submission" date="2017-10" db="EMBL/GenBank/DDBJ databases">
        <title>Sequencing the genomes of 1000 actinobacteria strains.</title>
        <authorList>
            <person name="Klenk H.-P."/>
        </authorList>
    </citation>
    <scope>NUCLEOTIDE SEQUENCE [LARGE SCALE GENOMIC DNA]</scope>
    <source>
        <strain evidence="1 2">DSM 18966</strain>
    </source>
</reference>